<feature type="domain" description="Fork-head" evidence="4">
    <location>
        <begin position="1"/>
        <end position="67"/>
    </location>
</feature>
<dbReference type="SUPFAM" id="SSF46785">
    <property type="entry name" value="Winged helix' DNA-binding domain"/>
    <property type="match status" value="1"/>
</dbReference>
<dbReference type="InterPro" id="IPR001766">
    <property type="entry name" value="Fork_head_dom"/>
</dbReference>
<evidence type="ECO:0000256" key="3">
    <source>
        <dbReference type="SAM" id="MobiDB-lite"/>
    </source>
</evidence>
<evidence type="ECO:0000313" key="6">
    <source>
        <dbReference type="Proteomes" id="UP001235939"/>
    </source>
</evidence>
<evidence type="ECO:0000313" key="5">
    <source>
        <dbReference type="EMBL" id="UYV60735.1"/>
    </source>
</evidence>
<dbReference type="InterPro" id="IPR047513">
    <property type="entry name" value="FOXJ1"/>
</dbReference>
<reference evidence="5 6" key="1">
    <citation type="submission" date="2022-01" db="EMBL/GenBank/DDBJ databases">
        <title>A chromosomal length assembly of Cordylochernes scorpioides.</title>
        <authorList>
            <person name="Zeh D."/>
            <person name="Zeh J."/>
        </authorList>
    </citation>
    <scope>NUCLEOTIDE SEQUENCE [LARGE SCALE GENOMIC DNA]</scope>
    <source>
        <strain evidence="5">IN4F17</strain>
        <tissue evidence="5">Whole Body</tissue>
    </source>
</reference>
<dbReference type="Pfam" id="PF00250">
    <property type="entry name" value="Forkhead"/>
    <property type="match status" value="1"/>
</dbReference>
<accession>A0ABY6K0M6</accession>
<keyword evidence="6" id="KW-1185">Reference proteome</keyword>
<name>A0ABY6K0M6_9ARAC</name>
<comment type="subcellular location">
    <subcellularLocation>
        <location evidence="2">Nucleus</location>
    </subcellularLocation>
</comment>
<dbReference type="PANTHER" id="PTHR46805">
    <property type="entry name" value="FORKHEAD BOX PROTEIN J1"/>
    <property type="match status" value="1"/>
</dbReference>
<dbReference type="Proteomes" id="UP001235939">
    <property type="component" value="Chromosome 01"/>
</dbReference>
<proteinExistence type="predicted"/>
<dbReference type="PROSITE" id="PS50039">
    <property type="entry name" value="FORK_HEAD_3"/>
    <property type="match status" value="1"/>
</dbReference>
<organism evidence="5 6">
    <name type="scientific">Cordylochernes scorpioides</name>
    <dbReference type="NCBI Taxonomy" id="51811"/>
    <lineage>
        <taxon>Eukaryota</taxon>
        <taxon>Metazoa</taxon>
        <taxon>Ecdysozoa</taxon>
        <taxon>Arthropoda</taxon>
        <taxon>Chelicerata</taxon>
        <taxon>Arachnida</taxon>
        <taxon>Pseudoscorpiones</taxon>
        <taxon>Cheliferoidea</taxon>
        <taxon>Chernetidae</taxon>
        <taxon>Cordylochernes</taxon>
    </lineage>
</organism>
<sequence>MLQLPPILAKVQPHQRVQNSIRHNLSLNKCFIKVPRSKDEPGKGGFWRLDPAYAESLVDGSFKKRRLPQLSRLPPSCSKRPRKPRPPRPVAPVEQPVTPPASQPPTDPPLQGDLCWNSILTSTNGGPTDLDLYRPLEDDLFGSATGSTSDLDLSLGLGSSVATPACHEWWSSFQQNQNELLCLPPALLNQPLYPPTNPTTAESHQTWADCKAALEAVGFELDDLGDIDTTVPAY</sequence>
<dbReference type="PANTHER" id="PTHR46805:SF1">
    <property type="entry name" value="FORKHEAD BOX PROTEIN J1"/>
    <property type="match status" value="1"/>
</dbReference>
<dbReference type="SMART" id="SM00339">
    <property type="entry name" value="FH"/>
    <property type="match status" value="1"/>
</dbReference>
<protein>
    <submittedName>
        <fullName evidence="5">FOXJ1</fullName>
    </submittedName>
</protein>
<dbReference type="Gene3D" id="1.10.10.10">
    <property type="entry name" value="Winged helix-like DNA-binding domain superfamily/Winged helix DNA-binding domain"/>
    <property type="match status" value="1"/>
</dbReference>
<feature type="DNA-binding region" description="Fork-head" evidence="2">
    <location>
        <begin position="1"/>
        <end position="67"/>
    </location>
</feature>
<dbReference type="InterPro" id="IPR036390">
    <property type="entry name" value="WH_DNA-bd_sf"/>
</dbReference>
<feature type="compositionally biased region" description="Pro residues" evidence="3">
    <location>
        <begin position="97"/>
        <end position="108"/>
    </location>
</feature>
<feature type="region of interest" description="Disordered" evidence="3">
    <location>
        <begin position="68"/>
        <end position="113"/>
    </location>
</feature>
<keyword evidence="2" id="KW-0539">Nucleus</keyword>
<dbReference type="InterPro" id="IPR036388">
    <property type="entry name" value="WH-like_DNA-bd_sf"/>
</dbReference>
<evidence type="ECO:0000256" key="1">
    <source>
        <dbReference type="ARBA" id="ARBA00023125"/>
    </source>
</evidence>
<evidence type="ECO:0000259" key="4">
    <source>
        <dbReference type="PROSITE" id="PS50039"/>
    </source>
</evidence>
<evidence type="ECO:0000256" key="2">
    <source>
        <dbReference type="PROSITE-ProRule" id="PRU00089"/>
    </source>
</evidence>
<gene>
    <name evidence="5" type="ORF">LAZ67_1002063</name>
</gene>
<keyword evidence="1 2" id="KW-0238">DNA-binding</keyword>
<dbReference type="EMBL" id="CP092863">
    <property type="protein sequence ID" value="UYV60735.1"/>
    <property type="molecule type" value="Genomic_DNA"/>
</dbReference>